<evidence type="ECO:0000259" key="9">
    <source>
        <dbReference type="Pfam" id="PF25752"/>
    </source>
</evidence>
<organism evidence="10 11">
    <name type="scientific">Pelobates cultripes</name>
    <name type="common">Western spadefoot toad</name>
    <dbReference type="NCBI Taxonomy" id="61616"/>
    <lineage>
        <taxon>Eukaryota</taxon>
        <taxon>Metazoa</taxon>
        <taxon>Chordata</taxon>
        <taxon>Craniata</taxon>
        <taxon>Vertebrata</taxon>
        <taxon>Euteleostomi</taxon>
        <taxon>Amphibia</taxon>
        <taxon>Batrachia</taxon>
        <taxon>Anura</taxon>
        <taxon>Pelobatoidea</taxon>
        <taxon>Pelobatidae</taxon>
        <taxon>Pelobates</taxon>
    </lineage>
</organism>
<dbReference type="PANTHER" id="PTHR14611:SF6">
    <property type="entry name" value="TECTONIC-2"/>
    <property type="match status" value="1"/>
</dbReference>
<dbReference type="InterPro" id="IPR057724">
    <property type="entry name" value="TCTN1-3_N"/>
</dbReference>
<feature type="domain" description="Tectonic-1-3 N-terminal" evidence="9">
    <location>
        <begin position="139"/>
        <end position="247"/>
    </location>
</feature>
<evidence type="ECO:0000256" key="4">
    <source>
        <dbReference type="ARBA" id="ARBA00022794"/>
    </source>
</evidence>
<feature type="transmembrane region" description="Helical" evidence="6">
    <location>
        <begin position="649"/>
        <end position="669"/>
    </location>
</feature>
<dbReference type="Proteomes" id="UP001295444">
    <property type="component" value="Chromosome 05"/>
</dbReference>
<evidence type="ECO:0000256" key="2">
    <source>
        <dbReference type="ARBA" id="ARBA00011495"/>
    </source>
</evidence>
<keyword evidence="6" id="KW-1133">Transmembrane helix</keyword>
<keyword evidence="4" id="KW-0970">Cilium biogenesis/degradation</keyword>
<dbReference type="AlphaFoldDB" id="A0AAD1W7X7"/>
<accession>A0AAD1W7X7</accession>
<evidence type="ECO:0000313" key="11">
    <source>
        <dbReference type="Proteomes" id="UP001295444"/>
    </source>
</evidence>
<protein>
    <submittedName>
        <fullName evidence="10">Tectonic-2 isoform X1</fullName>
    </submittedName>
</protein>
<dbReference type="Pfam" id="PF07773">
    <property type="entry name" value="TCTN_DUF1619"/>
    <property type="match status" value="2"/>
</dbReference>
<comment type="similarity">
    <text evidence="1">Belongs to the tectonic family.</text>
</comment>
<sequence length="681" mass="73175">MDGTGSPLLLWAACALLVTAIGAQNIAGFFPSRILLSGPTATSYFVGNTSVNLYLDVIANTSIVPEPNCNGNSSTENWASFLESVTSTTNLYKVTVTLNTTLSCILDKTPCFVEAIQVSACQSNVPIASLLIQAEIYSNTTFTGNVSDNATVIPTQAYQPLGPCPCNLTAGACDIGCCCDQECTSSLRELFNGFCYTGVFGGNVTPPFDQLCSVQQIKRAPDWFPFLCVQSSIDNSPFLGYFFQGSTVSVTQPYTFSVSSQSIVQASVNPYKQGDPILVQQNGYYVYLTIPQQSTHGGCESNAPVAYLQNFVSTCVTYLKTCADVLTPNFNVTVQDGKGGSITPQIVIQNNTVDSGTVSGIQCLGIISSANYTFIWESNTLRGINITVLIENINLTLPAPLTQQFAVTFLTSDNINASDVLSGNPGYQVGKPVIAASGSLPLNKTTLNLWKPAGDSLCSSASPTPVLFGQNSYSGCILQVVNEDCNQIRENVTALLKSFVPVSYIAMSGNSNTTDLTEWVSIIYEESNSTCLSDCAAQIVMCLNVPVNMNIQILTAVTGAVEGISQEEIIGVKISFSTVNVDCITSCTLSLPVSSSVQFIKVPAQATPRVSSFQINYTEYDCEKNDVCWQQLAYPLTQYYTGEPHHLTLAKGMILVFFFIVASVLGGPWNRIRKAWTIKAF</sequence>
<feature type="domain" description="Tectonic-1-3" evidence="8">
    <location>
        <begin position="423"/>
        <end position="602"/>
    </location>
</feature>
<evidence type="ECO:0000313" key="10">
    <source>
        <dbReference type="EMBL" id="CAH2295757.1"/>
    </source>
</evidence>
<proteinExistence type="inferred from homology"/>
<dbReference type="GO" id="GO:0007224">
    <property type="term" value="P:smoothened signaling pathway"/>
    <property type="evidence" value="ECO:0007669"/>
    <property type="project" value="TreeGrafter"/>
</dbReference>
<dbReference type="GO" id="GO:0060271">
    <property type="term" value="P:cilium assembly"/>
    <property type="evidence" value="ECO:0007669"/>
    <property type="project" value="TreeGrafter"/>
</dbReference>
<dbReference type="InterPro" id="IPR011677">
    <property type="entry name" value="TCTN1-3_dom"/>
</dbReference>
<dbReference type="GO" id="GO:0036038">
    <property type="term" value="C:MKS complex"/>
    <property type="evidence" value="ECO:0007669"/>
    <property type="project" value="TreeGrafter"/>
</dbReference>
<dbReference type="PANTHER" id="PTHR14611">
    <property type="entry name" value="TECTONIC FAMILY MEMBER"/>
    <property type="match status" value="1"/>
</dbReference>
<evidence type="ECO:0000256" key="1">
    <source>
        <dbReference type="ARBA" id="ARBA00007633"/>
    </source>
</evidence>
<evidence type="ECO:0000259" key="8">
    <source>
        <dbReference type="Pfam" id="PF07773"/>
    </source>
</evidence>
<feature type="chain" id="PRO_5042046868" evidence="7">
    <location>
        <begin position="24"/>
        <end position="681"/>
    </location>
</feature>
<dbReference type="InterPro" id="IPR040354">
    <property type="entry name" value="TCTN1-3"/>
</dbReference>
<name>A0AAD1W7X7_PELCU</name>
<gene>
    <name evidence="10" type="ORF">PECUL_23A016408</name>
</gene>
<keyword evidence="6" id="KW-0472">Membrane</keyword>
<evidence type="ECO:0000256" key="5">
    <source>
        <dbReference type="ARBA" id="ARBA00023180"/>
    </source>
</evidence>
<evidence type="ECO:0000256" key="7">
    <source>
        <dbReference type="SAM" id="SignalP"/>
    </source>
</evidence>
<feature type="domain" description="Tectonic-1-3" evidence="8">
    <location>
        <begin position="270"/>
        <end position="411"/>
    </location>
</feature>
<keyword evidence="11" id="KW-1185">Reference proteome</keyword>
<comment type="subunit">
    <text evidence="2">Part of the tectonic-like complex (also named B9 complex).</text>
</comment>
<dbReference type="EMBL" id="OW240916">
    <property type="protein sequence ID" value="CAH2295757.1"/>
    <property type="molecule type" value="Genomic_DNA"/>
</dbReference>
<dbReference type="Pfam" id="PF25752">
    <property type="entry name" value="DUF1619_N"/>
    <property type="match status" value="1"/>
</dbReference>
<evidence type="ECO:0000256" key="6">
    <source>
        <dbReference type="SAM" id="Phobius"/>
    </source>
</evidence>
<keyword evidence="3 7" id="KW-0732">Signal</keyword>
<keyword evidence="5" id="KW-0325">Glycoprotein</keyword>
<reference evidence="10" key="1">
    <citation type="submission" date="2022-03" db="EMBL/GenBank/DDBJ databases">
        <authorList>
            <person name="Alioto T."/>
            <person name="Alioto T."/>
            <person name="Gomez Garrido J."/>
        </authorList>
    </citation>
    <scope>NUCLEOTIDE SEQUENCE</scope>
</reference>
<feature type="signal peptide" evidence="7">
    <location>
        <begin position="1"/>
        <end position="23"/>
    </location>
</feature>
<keyword evidence="6" id="KW-0812">Transmembrane</keyword>
<evidence type="ECO:0000256" key="3">
    <source>
        <dbReference type="ARBA" id="ARBA00022729"/>
    </source>
</evidence>
<dbReference type="GO" id="GO:1904491">
    <property type="term" value="P:protein localization to ciliary transition zone"/>
    <property type="evidence" value="ECO:0007669"/>
    <property type="project" value="TreeGrafter"/>
</dbReference>